<evidence type="ECO:0000313" key="8">
    <source>
        <dbReference type="Proteomes" id="UP001597042"/>
    </source>
</evidence>
<keyword evidence="3 6" id="KW-0812">Transmembrane</keyword>
<feature type="transmembrane region" description="Helical" evidence="6">
    <location>
        <begin position="290"/>
        <end position="307"/>
    </location>
</feature>
<dbReference type="Proteomes" id="UP001597042">
    <property type="component" value="Unassembled WGS sequence"/>
</dbReference>
<feature type="transmembrane region" description="Helical" evidence="6">
    <location>
        <begin position="133"/>
        <end position="154"/>
    </location>
</feature>
<feature type="transmembrane region" description="Helical" evidence="6">
    <location>
        <begin position="267"/>
        <end position="284"/>
    </location>
</feature>
<dbReference type="RefSeq" id="WP_378750560.1">
    <property type="nucleotide sequence ID" value="NZ_JBHSSV010000003.1"/>
</dbReference>
<feature type="transmembrane region" description="Helical" evidence="6">
    <location>
        <begin position="160"/>
        <end position="180"/>
    </location>
</feature>
<feature type="transmembrane region" description="Helical" evidence="6">
    <location>
        <begin position="233"/>
        <end position="255"/>
    </location>
</feature>
<sequence length="328" mass="33712">MTRHPRVRSFAVRTAQAVVTAVLLVLLWRVADGRDALVYLREADAGWLIFAGILLLAHTVFAALRWRVTAAPLGVDLTPRRAVSEYFLAQLGNATLPGGILGDAGRATRSRHDAGLGPAAGAIIVERMIGQAALLLVLALTFLITIVLPTGLVWPRPLDMAIGAFLSLTAVGVVILVVMVRRARGRAGSAMARALNGLRRSVASPGVAVVQIAYSVATTVCILGAFACCATAVGAPLALVAIGAIVPLVLLAMVLPISIGGWGVREGAAVALLPLAGLTSAQALATSVAFGIVALVAAVPGFVAVWFPGPQRAALSTPSRLPSPEESS</sequence>
<dbReference type="EMBL" id="JBHTIM010000001">
    <property type="protein sequence ID" value="MFD0780499.1"/>
    <property type="molecule type" value="Genomic_DNA"/>
</dbReference>
<keyword evidence="2" id="KW-1003">Cell membrane</keyword>
<evidence type="ECO:0000256" key="5">
    <source>
        <dbReference type="ARBA" id="ARBA00023136"/>
    </source>
</evidence>
<dbReference type="PANTHER" id="PTHR40277">
    <property type="entry name" value="BLL5419 PROTEIN"/>
    <property type="match status" value="1"/>
</dbReference>
<keyword evidence="8" id="KW-1185">Reference proteome</keyword>
<comment type="caution">
    <text evidence="7">The sequence shown here is derived from an EMBL/GenBank/DDBJ whole genome shotgun (WGS) entry which is preliminary data.</text>
</comment>
<protein>
    <submittedName>
        <fullName evidence="7">YbhN family protein</fullName>
    </submittedName>
</protein>
<dbReference type="InterPro" id="IPR022791">
    <property type="entry name" value="L-PG_synthase/AglD"/>
</dbReference>
<evidence type="ECO:0000256" key="2">
    <source>
        <dbReference type="ARBA" id="ARBA00022475"/>
    </source>
</evidence>
<proteinExistence type="predicted"/>
<gene>
    <name evidence="7" type="ORF">ACFQZV_04200</name>
</gene>
<keyword evidence="5 6" id="KW-0472">Membrane</keyword>
<dbReference type="PANTHER" id="PTHR40277:SF1">
    <property type="entry name" value="BLL5419 PROTEIN"/>
    <property type="match status" value="1"/>
</dbReference>
<feature type="transmembrane region" description="Helical" evidence="6">
    <location>
        <begin position="201"/>
        <end position="227"/>
    </location>
</feature>
<comment type="subcellular location">
    <subcellularLocation>
        <location evidence="1">Cell membrane</location>
        <topology evidence="1">Multi-pass membrane protein</topology>
    </subcellularLocation>
</comment>
<feature type="transmembrane region" description="Helical" evidence="6">
    <location>
        <begin position="43"/>
        <end position="64"/>
    </location>
</feature>
<keyword evidence="4 6" id="KW-1133">Transmembrane helix</keyword>
<evidence type="ECO:0000256" key="3">
    <source>
        <dbReference type="ARBA" id="ARBA00022692"/>
    </source>
</evidence>
<dbReference type="Pfam" id="PF03706">
    <property type="entry name" value="LPG_synthase_TM"/>
    <property type="match status" value="1"/>
</dbReference>
<reference evidence="8" key="1">
    <citation type="journal article" date="2019" name="Int. J. Syst. Evol. Microbiol.">
        <title>The Global Catalogue of Microorganisms (GCM) 10K type strain sequencing project: providing services to taxonomists for standard genome sequencing and annotation.</title>
        <authorList>
            <consortium name="The Broad Institute Genomics Platform"/>
            <consortium name="The Broad Institute Genome Sequencing Center for Infectious Disease"/>
            <person name="Wu L."/>
            <person name="Ma J."/>
        </authorList>
    </citation>
    <scope>NUCLEOTIDE SEQUENCE [LARGE SCALE GENOMIC DNA]</scope>
    <source>
        <strain evidence="8">CCUG 50754</strain>
    </source>
</reference>
<organism evidence="7 8">
    <name type="scientific">Microbacterium koreense</name>
    <dbReference type="NCBI Taxonomy" id="323761"/>
    <lineage>
        <taxon>Bacteria</taxon>
        <taxon>Bacillati</taxon>
        <taxon>Actinomycetota</taxon>
        <taxon>Actinomycetes</taxon>
        <taxon>Micrococcales</taxon>
        <taxon>Microbacteriaceae</taxon>
        <taxon>Microbacterium</taxon>
    </lineage>
</organism>
<evidence type="ECO:0000256" key="6">
    <source>
        <dbReference type="SAM" id="Phobius"/>
    </source>
</evidence>
<evidence type="ECO:0000313" key="7">
    <source>
        <dbReference type="EMBL" id="MFD0780499.1"/>
    </source>
</evidence>
<evidence type="ECO:0000256" key="1">
    <source>
        <dbReference type="ARBA" id="ARBA00004651"/>
    </source>
</evidence>
<evidence type="ECO:0000256" key="4">
    <source>
        <dbReference type="ARBA" id="ARBA00022989"/>
    </source>
</evidence>
<name>A0ABW2ZQ51_9MICO</name>
<accession>A0ABW2ZQ51</accession>